<feature type="domain" description="Cyclic nucleotide-binding" evidence="1">
    <location>
        <begin position="39"/>
        <end position="125"/>
    </location>
</feature>
<dbReference type="Pfam" id="PF00027">
    <property type="entry name" value="cNMP_binding"/>
    <property type="match status" value="1"/>
</dbReference>
<dbReference type="InterPro" id="IPR014710">
    <property type="entry name" value="RmlC-like_jellyroll"/>
</dbReference>
<dbReference type="Proteomes" id="UP000712157">
    <property type="component" value="Unassembled WGS sequence"/>
</dbReference>
<dbReference type="CDD" id="cd00038">
    <property type="entry name" value="CAP_ED"/>
    <property type="match status" value="1"/>
</dbReference>
<dbReference type="SUPFAM" id="SSF51206">
    <property type="entry name" value="cAMP-binding domain-like"/>
    <property type="match status" value="1"/>
</dbReference>
<dbReference type="EMBL" id="JAHQCW010000048">
    <property type="protein sequence ID" value="MBU9739067.1"/>
    <property type="molecule type" value="Genomic_DNA"/>
</dbReference>
<dbReference type="AlphaFoldDB" id="A0A949NCT1"/>
<evidence type="ECO:0000313" key="3">
    <source>
        <dbReference type="Proteomes" id="UP000712157"/>
    </source>
</evidence>
<dbReference type="InterPro" id="IPR000595">
    <property type="entry name" value="cNMP-bd_dom"/>
</dbReference>
<gene>
    <name evidence="2" type="ORF">KTH89_21245</name>
</gene>
<protein>
    <submittedName>
        <fullName evidence="2">Crp/Fnr family transcriptional regulator</fullName>
    </submittedName>
</protein>
<dbReference type="Gene3D" id="2.60.120.10">
    <property type="entry name" value="Jelly Rolls"/>
    <property type="match status" value="1"/>
</dbReference>
<accession>A0A949NCT1</accession>
<reference evidence="2" key="1">
    <citation type="submission" date="2021-06" db="EMBL/GenBank/DDBJ databases">
        <title>Description of novel taxa of the family Lachnospiraceae.</title>
        <authorList>
            <person name="Chaplin A.V."/>
            <person name="Sokolova S.R."/>
            <person name="Pikina A.P."/>
            <person name="Korzhanova M."/>
            <person name="Belova V."/>
            <person name="Korostin D."/>
            <person name="Efimov B.A."/>
        </authorList>
    </citation>
    <scope>NUCLEOTIDE SEQUENCE</scope>
    <source>
        <strain evidence="2">ASD5720</strain>
    </source>
</reference>
<name>A0A949NCT1_9FIRM</name>
<proteinExistence type="predicted"/>
<dbReference type="InterPro" id="IPR036390">
    <property type="entry name" value="WH_DNA-bd_sf"/>
</dbReference>
<comment type="caution">
    <text evidence="2">The sequence shown here is derived from an EMBL/GenBank/DDBJ whole genome shotgun (WGS) entry which is preliminary data.</text>
</comment>
<evidence type="ECO:0000259" key="1">
    <source>
        <dbReference type="PROSITE" id="PS50042"/>
    </source>
</evidence>
<organism evidence="2 3">
    <name type="scientific">Diplocloster agilis</name>
    <dbReference type="NCBI Taxonomy" id="2850323"/>
    <lineage>
        <taxon>Bacteria</taxon>
        <taxon>Bacillati</taxon>
        <taxon>Bacillota</taxon>
        <taxon>Clostridia</taxon>
        <taxon>Lachnospirales</taxon>
        <taxon>Lachnospiraceae</taxon>
        <taxon>Diplocloster</taxon>
    </lineage>
</organism>
<dbReference type="InterPro" id="IPR018490">
    <property type="entry name" value="cNMP-bd_dom_sf"/>
</dbReference>
<dbReference type="SUPFAM" id="SSF46785">
    <property type="entry name" value="Winged helix' DNA-binding domain"/>
    <property type="match status" value="1"/>
</dbReference>
<dbReference type="PROSITE" id="PS50042">
    <property type="entry name" value="CNMP_BINDING_3"/>
    <property type="match status" value="1"/>
</dbReference>
<keyword evidence="3" id="KW-1185">Reference proteome</keyword>
<sequence length="231" mass="26775">MYNNTIRALEIIFKGEYDLKNPAAALRGIAAKNQLITAERNDTIINQKDPVKYFYLLLKGRACVLNHITWNNDNVVDFLEPLDILGMVEYLNNVDAYTAFVMAATDCVLFRIPVEIFIHIIQENAFLCYQTLLVLGKVLESNMNRAETNSLFHPKDILGHYLYLQAEHVLPYVCQMTRQVLAEKLHINLRTLYRHIDSMKENGYLTLRKGKIVIEAEHFERLKVRYGDIVL</sequence>
<dbReference type="RefSeq" id="WP_238723001.1">
    <property type="nucleotide sequence ID" value="NZ_JAHQCW010000048.1"/>
</dbReference>
<evidence type="ECO:0000313" key="2">
    <source>
        <dbReference type="EMBL" id="MBU9739067.1"/>
    </source>
</evidence>